<sequence length="212" mass="21774">MNYLNDAVAAEATASSVREAGGRAITVRGDVALEADTLAVFDAAEAAFGPLHGVVANAGIVAPPLRLAEMSVERMRRVVEVNLLGALLTARETARRMRGGSLVLVSSVASRVGSPDEYVDYAAAKGGVDTLTLGLAKELGPAGIRVNAVRPGTTTTDIHARNGTPDRAARVGATMPLGRAAEPQEVAEAIVWLLSDASTYVSGAILDVSGGR</sequence>
<dbReference type="GO" id="GO:0016616">
    <property type="term" value="F:oxidoreductase activity, acting on the CH-OH group of donors, NAD or NADP as acceptor"/>
    <property type="evidence" value="ECO:0007669"/>
    <property type="project" value="TreeGrafter"/>
</dbReference>
<dbReference type="InterPro" id="IPR002347">
    <property type="entry name" value="SDR_fam"/>
</dbReference>
<gene>
    <name evidence="2" type="ORF">HNP73_004128</name>
</gene>
<proteinExistence type="inferred from homology"/>
<comment type="caution">
    <text evidence="2">The sequence shown here is derived from an EMBL/GenBank/DDBJ whole genome shotgun (WGS) entry which is preliminary data.</text>
</comment>
<evidence type="ECO:0000256" key="1">
    <source>
        <dbReference type="ARBA" id="ARBA00006484"/>
    </source>
</evidence>
<dbReference type="AlphaFoldDB" id="A0A840SQ50"/>
<accession>A0A840SQ50</accession>
<dbReference type="Pfam" id="PF13561">
    <property type="entry name" value="adh_short_C2"/>
    <property type="match status" value="1"/>
</dbReference>
<comment type="similarity">
    <text evidence="1">Belongs to the short-chain dehydrogenases/reductases (SDR) family.</text>
</comment>
<dbReference type="InterPro" id="IPR020904">
    <property type="entry name" value="Sc_DH/Rdtase_CS"/>
</dbReference>
<dbReference type="InterPro" id="IPR036291">
    <property type="entry name" value="NAD(P)-bd_dom_sf"/>
</dbReference>
<organism evidence="2 3">
    <name type="scientific">Amaricoccus macauensis</name>
    <dbReference type="NCBI Taxonomy" id="57001"/>
    <lineage>
        <taxon>Bacteria</taxon>
        <taxon>Pseudomonadati</taxon>
        <taxon>Pseudomonadota</taxon>
        <taxon>Alphaproteobacteria</taxon>
        <taxon>Rhodobacterales</taxon>
        <taxon>Paracoccaceae</taxon>
        <taxon>Amaricoccus</taxon>
    </lineage>
</organism>
<dbReference type="PRINTS" id="PR00080">
    <property type="entry name" value="SDRFAMILY"/>
</dbReference>
<dbReference type="PANTHER" id="PTHR42760">
    <property type="entry name" value="SHORT-CHAIN DEHYDROGENASES/REDUCTASES FAMILY MEMBER"/>
    <property type="match status" value="1"/>
</dbReference>
<dbReference type="Proteomes" id="UP000549457">
    <property type="component" value="Unassembled WGS sequence"/>
</dbReference>
<dbReference type="SUPFAM" id="SSF51735">
    <property type="entry name" value="NAD(P)-binding Rossmann-fold domains"/>
    <property type="match status" value="1"/>
</dbReference>
<name>A0A840SQ50_9RHOB</name>
<evidence type="ECO:0000313" key="2">
    <source>
        <dbReference type="EMBL" id="MBB5224167.1"/>
    </source>
</evidence>
<dbReference type="EMBL" id="JACHFM010000005">
    <property type="protein sequence ID" value="MBB5224167.1"/>
    <property type="molecule type" value="Genomic_DNA"/>
</dbReference>
<reference evidence="2 3" key="1">
    <citation type="submission" date="2020-08" db="EMBL/GenBank/DDBJ databases">
        <title>Genomic Encyclopedia of Type Strains, Phase IV (KMG-IV): sequencing the most valuable type-strain genomes for metagenomic binning, comparative biology and taxonomic classification.</title>
        <authorList>
            <person name="Goeker M."/>
        </authorList>
    </citation>
    <scope>NUCLEOTIDE SEQUENCE [LARGE SCALE GENOMIC DNA]</scope>
    <source>
        <strain evidence="2 3">DSM 101730</strain>
    </source>
</reference>
<dbReference type="PANTHER" id="PTHR42760:SF40">
    <property type="entry name" value="3-OXOACYL-[ACYL-CARRIER-PROTEIN] REDUCTASE, CHLOROPLASTIC"/>
    <property type="match status" value="1"/>
</dbReference>
<dbReference type="GO" id="GO:0030497">
    <property type="term" value="P:fatty acid elongation"/>
    <property type="evidence" value="ECO:0007669"/>
    <property type="project" value="TreeGrafter"/>
</dbReference>
<dbReference type="PROSITE" id="PS00061">
    <property type="entry name" value="ADH_SHORT"/>
    <property type="match status" value="1"/>
</dbReference>
<dbReference type="Gene3D" id="3.40.50.720">
    <property type="entry name" value="NAD(P)-binding Rossmann-like Domain"/>
    <property type="match status" value="1"/>
</dbReference>
<evidence type="ECO:0000313" key="3">
    <source>
        <dbReference type="Proteomes" id="UP000549457"/>
    </source>
</evidence>
<keyword evidence="3" id="KW-1185">Reference proteome</keyword>
<protein>
    <submittedName>
        <fullName evidence="2">NAD(P)-dependent dehydrogenase (Short-subunit alcohol dehydrogenase family)</fullName>
    </submittedName>
</protein>
<dbReference type="PRINTS" id="PR00081">
    <property type="entry name" value="GDHRDH"/>
</dbReference>